<comment type="similarity">
    <text evidence="2 8">Belongs to the 4-toluene sulfonate uptake permease (TSUP) (TC 2.A.102) family.</text>
</comment>
<evidence type="ECO:0000256" key="1">
    <source>
        <dbReference type="ARBA" id="ARBA00004651"/>
    </source>
</evidence>
<dbReference type="EMBL" id="JACORT010000010">
    <property type="protein sequence ID" value="MBC5785386.1"/>
    <property type="molecule type" value="Genomic_DNA"/>
</dbReference>
<keyword evidence="5 8" id="KW-0812">Transmembrane</keyword>
<dbReference type="AlphaFoldDB" id="A0A923MUR9"/>
<gene>
    <name evidence="9" type="ORF">H8N03_20735</name>
</gene>
<keyword evidence="10" id="KW-1185">Reference proteome</keyword>
<evidence type="ECO:0000256" key="6">
    <source>
        <dbReference type="ARBA" id="ARBA00022989"/>
    </source>
</evidence>
<feature type="transmembrane region" description="Helical" evidence="8">
    <location>
        <begin position="101"/>
        <end position="120"/>
    </location>
</feature>
<feature type="transmembrane region" description="Helical" evidence="8">
    <location>
        <begin position="228"/>
        <end position="252"/>
    </location>
</feature>
<evidence type="ECO:0000256" key="8">
    <source>
        <dbReference type="RuleBase" id="RU363041"/>
    </source>
</evidence>
<comment type="subcellular location">
    <subcellularLocation>
        <location evidence="1 8">Cell membrane</location>
        <topology evidence="1 8">Multi-pass membrane protein</topology>
    </subcellularLocation>
</comment>
<feature type="transmembrane region" description="Helical" evidence="8">
    <location>
        <begin position="72"/>
        <end position="95"/>
    </location>
</feature>
<evidence type="ECO:0000256" key="4">
    <source>
        <dbReference type="ARBA" id="ARBA00022475"/>
    </source>
</evidence>
<dbReference type="PANTHER" id="PTHR30269:SF37">
    <property type="entry name" value="MEMBRANE TRANSPORTER PROTEIN"/>
    <property type="match status" value="1"/>
</dbReference>
<keyword evidence="4 8" id="KW-1003">Cell membrane</keyword>
<feature type="transmembrane region" description="Helical" evidence="8">
    <location>
        <begin position="198"/>
        <end position="216"/>
    </location>
</feature>
<comment type="caution">
    <text evidence="9">The sequence shown here is derived from an EMBL/GenBank/DDBJ whole genome shotgun (WGS) entry which is preliminary data.</text>
</comment>
<dbReference type="GO" id="GO:0005886">
    <property type="term" value="C:plasma membrane"/>
    <property type="evidence" value="ECO:0007669"/>
    <property type="project" value="UniProtKB-SubCell"/>
</dbReference>
<sequence length="253" mass="26604">MTAWEIAGFLACVAVATCAQSITGFALALILLGLTGLFDLAPLPDVANVATVLSLASAVIALRGTRKSLDRAIWRTTVTGSIFGYAIGVALMAWLNANVVMVLRLLLGVVVIACAVIVLVRTEPLAQRSSPASFRGFGVLSGVLGGLFSASGPPLVYQFYRQPMDLEAVRDTLVATLAAGSLVRLLMVVPAGQFSTRSLLLCLLSLPLAMGITWWMRRHPPAWPRAAVLKVVCALLVVTGVGLIGPAVAAIWR</sequence>
<organism evidence="9 10">
    <name type="scientific">Ramlibacter cellulosilyticus</name>
    <dbReference type="NCBI Taxonomy" id="2764187"/>
    <lineage>
        <taxon>Bacteria</taxon>
        <taxon>Pseudomonadati</taxon>
        <taxon>Pseudomonadota</taxon>
        <taxon>Betaproteobacteria</taxon>
        <taxon>Burkholderiales</taxon>
        <taxon>Comamonadaceae</taxon>
        <taxon>Ramlibacter</taxon>
    </lineage>
</organism>
<keyword evidence="3" id="KW-0813">Transport</keyword>
<feature type="transmembrane region" description="Helical" evidence="8">
    <location>
        <begin position="132"/>
        <end position="152"/>
    </location>
</feature>
<keyword evidence="7 8" id="KW-0472">Membrane</keyword>
<feature type="transmembrane region" description="Helical" evidence="8">
    <location>
        <begin position="46"/>
        <end position="65"/>
    </location>
</feature>
<accession>A0A923MUR9</accession>
<feature type="transmembrane region" description="Helical" evidence="8">
    <location>
        <begin position="7"/>
        <end position="34"/>
    </location>
</feature>
<evidence type="ECO:0000313" key="10">
    <source>
        <dbReference type="Proteomes" id="UP000608513"/>
    </source>
</evidence>
<evidence type="ECO:0000256" key="2">
    <source>
        <dbReference type="ARBA" id="ARBA00009142"/>
    </source>
</evidence>
<reference evidence="9" key="1">
    <citation type="submission" date="2020-08" db="EMBL/GenBank/DDBJ databases">
        <title>Ramlibacter sp. USB13 16S ribosomal RNA gene genome sequencing and assembly.</title>
        <authorList>
            <person name="Kang M."/>
        </authorList>
    </citation>
    <scope>NUCLEOTIDE SEQUENCE</scope>
    <source>
        <strain evidence="9">USB13</strain>
    </source>
</reference>
<name>A0A923MUR9_9BURK</name>
<evidence type="ECO:0000256" key="5">
    <source>
        <dbReference type="ARBA" id="ARBA00022692"/>
    </source>
</evidence>
<dbReference type="Pfam" id="PF01925">
    <property type="entry name" value="TauE"/>
    <property type="match status" value="1"/>
</dbReference>
<evidence type="ECO:0000313" key="9">
    <source>
        <dbReference type="EMBL" id="MBC5785386.1"/>
    </source>
</evidence>
<dbReference type="InterPro" id="IPR052017">
    <property type="entry name" value="TSUP"/>
</dbReference>
<protein>
    <recommendedName>
        <fullName evidence="8">Probable membrane transporter protein</fullName>
    </recommendedName>
</protein>
<proteinExistence type="inferred from homology"/>
<keyword evidence="6 8" id="KW-1133">Transmembrane helix</keyword>
<dbReference type="RefSeq" id="WP_187078132.1">
    <property type="nucleotide sequence ID" value="NZ_JACORT010000010.1"/>
</dbReference>
<evidence type="ECO:0000256" key="3">
    <source>
        <dbReference type="ARBA" id="ARBA00022448"/>
    </source>
</evidence>
<dbReference type="InterPro" id="IPR002781">
    <property type="entry name" value="TM_pro_TauE-like"/>
</dbReference>
<dbReference type="PANTHER" id="PTHR30269">
    <property type="entry name" value="TRANSMEMBRANE PROTEIN YFCA"/>
    <property type="match status" value="1"/>
</dbReference>
<evidence type="ECO:0000256" key="7">
    <source>
        <dbReference type="ARBA" id="ARBA00023136"/>
    </source>
</evidence>
<dbReference type="Proteomes" id="UP000608513">
    <property type="component" value="Unassembled WGS sequence"/>
</dbReference>